<protein>
    <submittedName>
        <fullName evidence="1">Uncharacterized protein</fullName>
    </submittedName>
</protein>
<dbReference type="RefSeq" id="XP_045965445.1">
    <property type="nucleotide sequence ID" value="XM_046101689.1"/>
</dbReference>
<organism evidence="1 2">
    <name type="scientific">Truncatella angustata</name>
    <dbReference type="NCBI Taxonomy" id="152316"/>
    <lineage>
        <taxon>Eukaryota</taxon>
        <taxon>Fungi</taxon>
        <taxon>Dikarya</taxon>
        <taxon>Ascomycota</taxon>
        <taxon>Pezizomycotina</taxon>
        <taxon>Sordariomycetes</taxon>
        <taxon>Xylariomycetidae</taxon>
        <taxon>Amphisphaeriales</taxon>
        <taxon>Sporocadaceae</taxon>
        <taxon>Truncatella</taxon>
    </lineage>
</organism>
<name>A0A9P8UXR4_9PEZI</name>
<keyword evidence="2" id="KW-1185">Reference proteome</keyword>
<dbReference type="GeneID" id="70130581"/>
<reference evidence="1" key="1">
    <citation type="journal article" date="2021" name="Nat. Commun.">
        <title>Genetic determinants of endophytism in the Arabidopsis root mycobiome.</title>
        <authorList>
            <person name="Mesny F."/>
            <person name="Miyauchi S."/>
            <person name="Thiergart T."/>
            <person name="Pickel B."/>
            <person name="Atanasova L."/>
            <person name="Karlsson M."/>
            <person name="Huettel B."/>
            <person name="Barry K.W."/>
            <person name="Haridas S."/>
            <person name="Chen C."/>
            <person name="Bauer D."/>
            <person name="Andreopoulos W."/>
            <person name="Pangilinan J."/>
            <person name="LaButti K."/>
            <person name="Riley R."/>
            <person name="Lipzen A."/>
            <person name="Clum A."/>
            <person name="Drula E."/>
            <person name="Henrissat B."/>
            <person name="Kohler A."/>
            <person name="Grigoriev I.V."/>
            <person name="Martin F.M."/>
            <person name="Hacquard S."/>
        </authorList>
    </citation>
    <scope>NUCLEOTIDE SEQUENCE</scope>
    <source>
        <strain evidence="1">MPI-SDFR-AT-0073</strain>
    </source>
</reference>
<proteinExistence type="predicted"/>
<dbReference type="AlphaFoldDB" id="A0A9P8UXR4"/>
<accession>A0A9P8UXR4</accession>
<evidence type="ECO:0000313" key="2">
    <source>
        <dbReference type="Proteomes" id="UP000758603"/>
    </source>
</evidence>
<dbReference type="Gene3D" id="1.25.40.10">
    <property type="entry name" value="Tetratricopeptide repeat domain"/>
    <property type="match status" value="1"/>
</dbReference>
<gene>
    <name evidence="1" type="ORF">BKA67DRAFT_550814</name>
</gene>
<evidence type="ECO:0000313" key="1">
    <source>
        <dbReference type="EMBL" id="KAH6661314.1"/>
    </source>
</evidence>
<comment type="caution">
    <text evidence="1">The sequence shown here is derived from an EMBL/GenBank/DDBJ whole genome shotgun (WGS) entry which is preliminary data.</text>
</comment>
<dbReference type="Proteomes" id="UP000758603">
    <property type="component" value="Unassembled WGS sequence"/>
</dbReference>
<dbReference type="EMBL" id="JAGPXC010000001">
    <property type="protein sequence ID" value="KAH6661314.1"/>
    <property type="molecule type" value="Genomic_DNA"/>
</dbReference>
<dbReference type="SUPFAM" id="SSF81901">
    <property type="entry name" value="HCP-like"/>
    <property type="match status" value="1"/>
</dbReference>
<dbReference type="OrthoDB" id="5379420at2759"/>
<dbReference type="InterPro" id="IPR011990">
    <property type="entry name" value="TPR-like_helical_dom_sf"/>
</dbReference>
<sequence length="347" mass="38681">MFARTTTRQARLLRRIVTRQNCLRGSSIQTPNIAHSAAFSTTRSQNAVPRKVPGTFAKARFSKMEVPQLAFWKSMARPPLVVDTEPDEFFRTTHVYVDLAVADKAGWRSTLKDPPHSLSYATLHYAAAMIMNGPVGPAYQIALHIYHTLVTLNYPPSIITVIRLAFMRNKLGQPQFSLAEEKFAALLRRKDDPNACAMQGIILASKLTPETDKQALQWFRTAASLGGEEPGAWDWQASCAMEMGKVYLRMNNTNKANEIWKYCAERLDVAEGAWLYSTLLDHSDPKKYYWVCRAAVSGIQDAAREMARLEGSRTEIEGVGGAGAWDAKSAGVLQREWEAIAGDRALV</sequence>